<dbReference type="HOGENOM" id="CLU_3374330_0_0_9"/>
<evidence type="ECO:0000313" key="3">
    <source>
        <dbReference type="Proteomes" id="UP000003987"/>
    </source>
</evidence>
<name>C7XWZ4_9LACO</name>
<proteinExistence type="predicted"/>
<feature type="coiled-coil region" evidence="1">
    <location>
        <begin position="5"/>
        <end position="32"/>
    </location>
</feature>
<evidence type="ECO:0000313" key="2">
    <source>
        <dbReference type="EMBL" id="EEU29814.1"/>
    </source>
</evidence>
<keyword evidence="3" id="KW-1185">Reference proteome</keyword>
<dbReference type="STRING" id="575594.HMPREF0501_01279"/>
<dbReference type="Proteomes" id="UP000003987">
    <property type="component" value="Unassembled WGS sequence"/>
</dbReference>
<organism evidence="2 3">
    <name type="scientific">Limosilactobacillus coleohominis 101-4-CHN</name>
    <dbReference type="NCBI Taxonomy" id="575594"/>
    <lineage>
        <taxon>Bacteria</taxon>
        <taxon>Bacillati</taxon>
        <taxon>Bacillota</taxon>
        <taxon>Bacilli</taxon>
        <taxon>Lactobacillales</taxon>
        <taxon>Lactobacillaceae</taxon>
        <taxon>Limosilactobacillus</taxon>
    </lineage>
</organism>
<protein>
    <submittedName>
        <fullName evidence="2">Uncharacterized protein</fullName>
    </submittedName>
</protein>
<gene>
    <name evidence="2" type="ORF">HMPREF0501_01279</name>
</gene>
<accession>C7XWZ4</accession>
<keyword evidence="1" id="KW-0175">Coiled coil</keyword>
<reference evidence="2 3" key="1">
    <citation type="submission" date="2009-06" db="EMBL/GenBank/DDBJ databases">
        <title>The Genome Sequence of Lactobacillus coleohominis strain 101-4-CHN.</title>
        <authorList>
            <consortium name="The Broad Institute Genome Sequencing Platform"/>
            <person name="Ward D."/>
            <person name="Young S.K."/>
            <person name="Zeng Q."/>
            <person name="Koehrsen M."/>
            <person name="Alvarado L."/>
            <person name="Berlin A."/>
            <person name="Borenstein D."/>
            <person name="Chen Z."/>
            <person name="Engels R."/>
            <person name="Freedman E."/>
            <person name="Gellesch M."/>
            <person name="Goldberg J."/>
            <person name="Griggs A."/>
            <person name="Gujja S."/>
            <person name="Heiman D."/>
            <person name="Hepburn T."/>
            <person name="Howarth C."/>
            <person name="Jen D."/>
            <person name="Larson L."/>
            <person name="Lewis B."/>
            <person name="Mehta T."/>
            <person name="Park D."/>
            <person name="Pearson M."/>
            <person name="Roberts A."/>
            <person name="Saif S."/>
            <person name="Shea T."/>
            <person name="Shenoy N."/>
            <person name="Sisk P."/>
            <person name="Stolte C."/>
            <person name="Sykes S."/>
            <person name="Walk T."/>
            <person name="White J."/>
            <person name="Yandava C."/>
            <person name="Liu Y."/>
            <person name="Xu Q."/>
            <person name="Lander E."/>
            <person name="Nusbaum C."/>
            <person name="Galagan J."/>
            <person name="Birren B."/>
        </authorList>
    </citation>
    <scope>NUCLEOTIDE SEQUENCE [LARGE SCALE GENOMIC DNA]</scope>
    <source>
        <strain evidence="2 3">101-4-CHN</strain>
    </source>
</reference>
<dbReference type="EMBL" id="GG698805">
    <property type="protein sequence ID" value="EEU29814.1"/>
    <property type="molecule type" value="Genomic_DNA"/>
</dbReference>
<sequence>MELKHQTDQAENKRLKKEVAALRLRLSLKENLDK</sequence>
<evidence type="ECO:0000256" key="1">
    <source>
        <dbReference type="SAM" id="Coils"/>
    </source>
</evidence>
<dbReference type="AlphaFoldDB" id="C7XWZ4"/>